<dbReference type="Gene3D" id="3.20.20.60">
    <property type="entry name" value="Phosphoenolpyruvate-binding domains"/>
    <property type="match status" value="1"/>
</dbReference>
<dbReference type="SUPFAM" id="SSF53448">
    <property type="entry name" value="Nucleotide-diphospho-sugar transferases"/>
    <property type="match status" value="1"/>
</dbReference>
<reference evidence="7" key="1">
    <citation type="submission" date="2019-02" db="EMBL/GenBank/DDBJ databases">
        <authorList>
            <person name="Gruber-Vodicka R. H."/>
            <person name="Seah K. B. B."/>
        </authorList>
    </citation>
    <scope>NUCLEOTIDE SEQUENCE</scope>
    <source>
        <strain evidence="7">BECK_BZ106</strain>
        <strain evidence="8">BECK_BZ15</strain>
    </source>
</reference>
<dbReference type="Pfam" id="PF12804">
    <property type="entry name" value="NTP_transf_3"/>
    <property type="match status" value="1"/>
</dbReference>
<evidence type="ECO:0000313" key="7">
    <source>
        <dbReference type="EMBL" id="VFJ53130.1"/>
    </source>
</evidence>
<evidence type="ECO:0000256" key="4">
    <source>
        <dbReference type="ARBA" id="ARBA00024063"/>
    </source>
</evidence>
<gene>
    <name evidence="8" type="ORF">BECKFW1821A_GA0114235_11474</name>
    <name evidence="7" type="ORF">BECKFW1821B_GA0114236_10144</name>
</gene>
<organism evidence="7">
    <name type="scientific">Candidatus Kentrum sp. FW</name>
    <dbReference type="NCBI Taxonomy" id="2126338"/>
    <lineage>
        <taxon>Bacteria</taxon>
        <taxon>Pseudomonadati</taxon>
        <taxon>Pseudomonadota</taxon>
        <taxon>Gammaproteobacteria</taxon>
        <taxon>Candidatus Kentrum</taxon>
    </lineage>
</organism>
<evidence type="ECO:0000259" key="6">
    <source>
        <dbReference type="Pfam" id="PF12804"/>
    </source>
</evidence>
<dbReference type="Pfam" id="PF13714">
    <property type="entry name" value="PEP_mutase"/>
    <property type="match status" value="1"/>
</dbReference>
<evidence type="ECO:0000256" key="1">
    <source>
        <dbReference type="ARBA" id="ARBA00022723"/>
    </source>
</evidence>
<dbReference type="InterPro" id="IPR012698">
    <property type="entry name" value="PEnolPyrv_PMutase_core"/>
</dbReference>
<comment type="similarity">
    <text evidence="5">Belongs to the isocitrate lyase/PEP mutase superfamily. PEP mutase family.</text>
</comment>
<accession>A0A450SIH6</accession>
<dbReference type="CDD" id="cd02523">
    <property type="entry name" value="PC_cytidylyltransferase"/>
    <property type="match status" value="1"/>
</dbReference>
<evidence type="ECO:0000256" key="5">
    <source>
        <dbReference type="ARBA" id="ARBA00038455"/>
    </source>
</evidence>
<dbReference type="GO" id="GO:0016779">
    <property type="term" value="F:nucleotidyltransferase activity"/>
    <property type="evidence" value="ECO:0007669"/>
    <property type="project" value="UniProtKB-ARBA"/>
</dbReference>
<dbReference type="InterPro" id="IPR040442">
    <property type="entry name" value="Pyrv_kinase-like_dom_sf"/>
</dbReference>
<dbReference type="SUPFAM" id="SSF51621">
    <property type="entry name" value="Phosphoenolpyruvate/pyruvate domain"/>
    <property type="match status" value="1"/>
</dbReference>
<dbReference type="InterPro" id="IPR025877">
    <property type="entry name" value="MobA-like_NTP_Trfase"/>
</dbReference>
<dbReference type="NCBIfam" id="TIGR02320">
    <property type="entry name" value="PEP_mutase"/>
    <property type="match status" value="1"/>
</dbReference>
<dbReference type="EMBL" id="CAADFD010000014">
    <property type="protein sequence ID" value="VFJ53130.1"/>
    <property type="molecule type" value="Genomic_DNA"/>
</dbReference>
<sequence>MRRTQQFQALLRSDDLEFLCEAHNGLSAKIVEEAGFKGIWASGLALSAQYGVRDNNEASWTQVVETLEFMSDATRIPIMLDGDTGYGNFNNMQRLVRKLEQRGIVAVCIEDKLFPKTNSFINGKRQPLADTDEFCGKIKAGKDAQHDEDFAIVARIEAFIAGWGLAEALRRAEAYHLAGADAILIHSALSVPDEVLAFKKDWGKRCPVIIVPTKYYATPTELFREYGFSVVIWANQILRSGMDAMQRTARQLYRDGNLLSVEDRISPVSEVFRLQGADALQDAEQRYLPKGREDTRAIVLAASRGSALGDLTRDRPKAMVEIGGKPLLMRIVGAYNAVGVRDITVVRGYRKEAIDLPGPRYMDNDEYADTGELVSLQLALDGLDHTRDVIVSYGDVLFNKYIPETLMENPERLVVTVDDNWRESANRNRQADYTQCTEPNSRRAFTKHIYLKRITDGLPETDTHGEWMGFLKITGDALETVRAVLNGILYLPENKKAKMPLLINHLLARGEQVRVIYTSGHWLDIDSLDDVVQAGGF</sequence>
<dbReference type="GO" id="GO:0046872">
    <property type="term" value="F:metal ion binding"/>
    <property type="evidence" value="ECO:0007669"/>
    <property type="project" value="UniProtKB-KW"/>
</dbReference>
<protein>
    <recommendedName>
        <fullName evidence="4">phosphoenolpyruvate mutase</fullName>
        <ecNumber evidence="4">5.4.2.9</ecNumber>
    </recommendedName>
</protein>
<dbReference type="EMBL" id="CAADEW010000147">
    <property type="protein sequence ID" value="VFJ63382.1"/>
    <property type="molecule type" value="Genomic_DNA"/>
</dbReference>
<dbReference type="InterPro" id="IPR039556">
    <property type="entry name" value="ICL/PEPM"/>
</dbReference>
<evidence type="ECO:0000313" key="8">
    <source>
        <dbReference type="EMBL" id="VFJ63382.1"/>
    </source>
</evidence>
<proteinExistence type="inferred from homology"/>
<keyword evidence="7" id="KW-0670">Pyruvate</keyword>
<name>A0A450SIH6_9GAMM</name>
<keyword evidence="2" id="KW-0460">Magnesium</keyword>
<dbReference type="InterPro" id="IPR029044">
    <property type="entry name" value="Nucleotide-diphossugar_trans"/>
</dbReference>
<dbReference type="PANTHER" id="PTHR42905:SF7">
    <property type="entry name" value="PHOSPHOENOLPYRUVATE PHOSPHOMUTASE"/>
    <property type="match status" value="1"/>
</dbReference>
<dbReference type="PANTHER" id="PTHR42905">
    <property type="entry name" value="PHOSPHOENOLPYRUVATE CARBOXYLASE"/>
    <property type="match status" value="1"/>
</dbReference>
<dbReference type="InterPro" id="IPR015813">
    <property type="entry name" value="Pyrv/PenolPyrv_kinase-like_dom"/>
</dbReference>
<feature type="domain" description="MobA-like NTP transferase" evidence="6">
    <location>
        <begin position="297"/>
        <end position="418"/>
    </location>
</feature>
<evidence type="ECO:0000256" key="3">
    <source>
        <dbReference type="ARBA" id="ARBA00023235"/>
    </source>
</evidence>
<dbReference type="Gene3D" id="3.90.550.10">
    <property type="entry name" value="Spore Coat Polysaccharide Biosynthesis Protein SpsA, Chain A"/>
    <property type="match status" value="1"/>
</dbReference>
<dbReference type="GO" id="GO:0050188">
    <property type="term" value="F:phosphoenolpyruvate mutase activity"/>
    <property type="evidence" value="ECO:0007669"/>
    <property type="project" value="UniProtKB-EC"/>
</dbReference>
<keyword evidence="3" id="KW-0413">Isomerase</keyword>
<keyword evidence="1" id="KW-0479">Metal-binding</keyword>
<dbReference type="EC" id="5.4.2.9" evidence="4"/>
<dbReference type="AlphaFoldDB" id="A0A450SIH6"/>
<dbReference type="CDD" id="cd00377">
    <property type="entry name" value="ICL_PEPM"/>
    <property type="match status" value="1"/>
</dbReference>
<evidence type="ECO:0000256" key="2">
    <source>
        <dbReference type="ARBA" id="ARBA00022842"/>
    </source>
</evidence>